<sequence>MIRLAARDLAVARGGLRAVEGLSFDLSAGQALVLRGPNGIGKTTVLRSLAGLQPAIAGTITAAPESLAYAGHADGLKSALSVSENLHFWADVFGGPGIDTALDRMNLRDLAARPAHALSAGQKRRLGLARLLVTGRSVWLLDEPTVSLDAASVALFAGVLRDHLAQGGAALIATHIDLGLPEAEILDLTPYRAGPVRRDARPAGFNEAFA</sequence>
<gene>
    <name evidence="8" type="primary">ccmA</name>
    <name evidence="8" type="ORF">ACFOMH_19130</name>
</gene>
<name>A0ABV7R7H7_9RHOB</name>
<dbReference type="Proteomes" id="UP001595721">
    <property type="component" value="Unassembled WGS sequence"/>
</dbReference>
<evidence type="ECO:0000256" key="1">
    <source>
        <dbReference type="ARBA" id="ARBA00022448"/>
    </source>
</evidence>
<evidence type="ECO:0000259" key="7">
    <source>
        <dbReference type="PROSITE" id="PS50893"/>
    </source>
</evidence>
<evidence type="ECO:0000256" key="2">
    <source>
        <dbReference type="ARBA" id="ARBA00022741"/>
    </source>
</evidence>
<dbReference type="NCBIfam" id="TIGR01189">
    <property type="entry name" value="ccmA"/>
    <property type="match status" value="1"/>
</dbReference>
<dbReference type="Gene3D" id="3.40.50.300">
    <property type="entry name" value="P-loop containing nucleotide triphosphate hydrolases"/>
    <property type="match status" value="1"/>
</dbReference>
<dbReference type="EMBL" id="JBHRXJ010000022">
    <property type="protein sequence ID" value="MFC3530289.1"/>
    <property type="molecule type" value="Genomic_DNA"/>
</dbReference>
<organism evidence="8 9">
    <name type="scientific">Paracoccus mangrovi</name>
    <dbReference type="NCBI Taxonomy" id="1715645"/>
    <lineage>
        <taxon>Bacteria</taxon>
        <taxon>Pseudomonadati</taxon>
        <taxon>Pseudomonadota</taxon>
        <taxon>Alphaproteobacteria</taxon>
        <taxon>Rhodobacterales</taxon>
        <taxon>Paracoccaceae</taxon>
        <taxon>Paracoccus</taxon>
    </lineage>
</organism>
<evidence type="ECO:0000313" key="8">
    <source>
        <dbReference type="EMBL" id="MFC3530289.1"/>
    </source>
</evidence>
<dbReference type="InterPro" id="IPR005895">
    <property type="entry name" value="ABC_transptr_haem_export_CcmA"/>
</dbReference>
<dbReference type="SUPFAM" id="SSF52540">
    <property type="entry name" value="P-loop containing nucleoside triphosphate hydrolases"/>
    <property type="match status" value="1"/>
</dbReference>
<dbReference type="PANTHER" id="PTHR43499:SF1">
    <property type="entry name" value="ABC TRANSPORTER I FAMILY MEMBER 1"/>
    <property type="match status" value="1"/>
</dbReference>
<keyword evidence="1" id="KW-0813">Transport</keyword>
<reference evidence="9" key="1">
    <citation type="journal article" date="2019" name="Int. J. Syst. Evol. Microbiol.">
        <title>The Global Catalogue of Microorganisms (GCM) 10K type strain sequencing project: providing services to taxonomists for standard genome sequencing and annotation.</title>
        <authorList>
            <consortium name="The Broad Institute Genomics Platform"/>
            <consortium name="The Broad Institute Genome Sequencing Center for Infectious Disease"/>
            <person name="Wu L."/>
            <person name="Ma J."/>
        </authorList>
    </citation>
    <scope>NUCLEOTIDE SEQUENCE [LARGE SCALE GENOMIC DNA]</scope>
    <source>
        <strain evidence="9">KCTC 42899</strain>
    </source>
</reference>
<evidence type="ECO:0000256" key="5">
    <source>
        <dbReference type="ARBA" id="ARBA00022967"/>
    </source>
</evidence>
<dbReference type="GO" id="GO:0005524">
    <property type="term" value="F:ATP binding"/>
    <property type="evidence" value="ECO:0007669"/>
    <property type="project" value="UniProtKB-KW"/>
</dbReference>
<proteinExistence type="predicted"/>
<keyword evidence="5" id="KW-1278">Translocase</keyword>
<keyword evidence="3" id="KW-0201">Cytochrome c-type biogenesis</keyword>
<evidence type="ECO:0000256" key="3">
    <source>
        <dbReference type="ARBA" id="ARBA00022748"/>
    </source>
</evidence>
<dbReference type="InterPro" id="IPR027417">
    <property type="entry name" value="P-loop_NTPase"/>
</dbReference>
<keyword evidence="9" id="KW-1185">Reference proteome</keyword>
<dbReference type="PROSITE" id="PS00211">
    <property type="entry name" value="ABC_TRANSPORTER_1"/>
    <property type="match status" value="1"/>
</dbReference>
<protein>
    <submittedName>
        <fullName evidence="8">Heme ABC exporter ATP-binding protein CcmA</fullName>
    </submittedName>
</protein>
<evidence type="ECO:0000313" key="9">
    <source>
        <dbReference type="Proteomes" id="UP001595721"/>
    </source>
</evidence>
<keyword evidence="2" id="KW-0547">Nucleotide-binding</keyword>
<dbReference type="SMART" id="SM00382">
    <property type="entry name" value="AAA"/>
    <property type="match status" value="1"/>
</dbReference>
<dbReference type="Pfam" id="PF00005">
    <property type="entry name" value="ABC_tran"/>
    <property type="match status" value="1"/>
</dbReference>
<feature type="domain" description="ABC transporter" evidence="7">
    <location>
        <begin position="4"/>
        <end position="210"/>
    </location>
</feature>
<dbReference type="InterPro" id="IPR017871">
    <property type="entry name" value="ABC_transporter-like_CS"/>
</dbReference>
<dbReference type="PROSITE" id="PS50893">
    <property type="entry name" value="ABC_TRANSPORTER_2"/>
    <property type="match status" value="1"/>
</dbReference>
<comment type="caution">
    <text evidence="8">The sequence shown here is derived from an EMBL/GenBank/DDBJ whole genome shotgun (WGS) entry which is preliminary data.</text>
</comment>
<dbReference type="RefSeq" id="WP_377746508.1">
    <property type="nucleotide sequence ID" value="NZ_JBHRXJ010000022.1"/>
</dbReference>
<accession>A0ABV7R7H7</accession>
<dbReference type="InterPro" id="IPR003593">
    <property type="entry name" value="AAA+_ATPase"/>
</dbReference>
<keyword evidence="6" id="KW-0472">Membrane</keyword>
<evidence type="ECO:0000256" key="6">
    <source>
        <dbReference type="ARBA" id="ARBA00023136"/>
    </source>
</evidence>
<dbReference type="PANTHER" id="PTHR43499">
    <property type="entry name" value="ABC TRANSPORTER I FAMILY MEMBER 1"/>
    <property type="match status" value="1"/>
</dbReference>
<evidence type="ECO:0000256" key="4">
    <source>
        <dbReference type="ARBA" id="ARBA00022840"/>
    </source>
</evidence>
<keyword evidence="4 8" id="KW-0067">ATP-binding</keyword>
<dbReference type="InterPro" id="IPR003439">
    <property type="entry name" value="ABC_transporter-like_ATP-bd"/>
</dbReference>